<accession>A0A919XLZ9</accession>
<dbReference type="AlphaFoldDB" id="A0A919XLZ9"/>
<organism evidence="1 2">
    <name type="scientific">Paenibacillus albilobatus</name>
    <dbReference type="NCBI Taxonomy" id="2716884"/>
    <lineage>
        <taxon>Bacteria</taxon>
        <taxon>Bacillati</taxon>
        <taxon>Bacillota</taxon>
        <taxon>Bacilli</taxon>
        <taxon>Bacillales</taxon>
        <taxon>Paenibacillaceae</taxon>
        <taxon>Paenibacillus</taxon>
    </lineage>
</organism>
<comment type="caution">
    <text evidence="1">The sequence shown here is derived from an EMBL/GenBank/DDBJ whole genome shotgun (WGS) entry which is preliminary data.</text>
</comment>
<gene>
    <name evidence="1" type="ORF">J2TS6_43960</name>
</gene>
<evidence type="ECO:0000313" key="2">
    <source>
        <dbReference type="Proteomes" id="UP000679779"/>
    </source>
</evidence>
<dbReference type="EMBL" id="BORQ01000005">
    <property type="protein sequence ID" value="GIO33255.1"/>
    <property type="molecule type" value="Genomic_DNA"/>
</dbReference>
<proteinExistence type="predicted"/>
<evidence type="ECO:0008006" key="3">
    <source>
        <dbReference type="Google" id="ProtNLM"/>
    </source>
</evidence>
<sequence length="138" mass="15385">MSFGSNALEHIKRKRAGTLALVDNLSRKAEGDMKAAAPWKDRTATARRALHSGVEPAGKNKIRMFLAHGVRYGGILEEGSKPHIIRAKNKKALYWKGASHPVKAVRHPGTKPRAIVQPTAKKYKVKVRDTLVKWWSTK</sequence>
<reference evidence="1" key="1">
    <citation type="submission" date="2021-03" db="EMBL/GenBank/DDBJ databases">
        <title>Antimicrobial resistance genes in bacteria isolated from Japanese honey, and their potential for conferring macrolide and lincosamide resistance in the American foulbrood pathogen Paenibacillus larvae.</title>
        <authorList>
            <person name="Okamoto M."/>
            <person name="Kumagai M."/>
            <person name="Kanamori H."/>
            <person name="Takamatsu D."/>
        </authorList>
    </citation>
    <scope>NUCLEOTIDE SEQUENCE</scope>
    <source>
        <strain evidence="1">J2TS6</strain>
    </source>
</reference>
<name>A0A919XLZ9_9BACL</name>
<keyword evidence="2" id="KW-1185">Reference proteome</keyword>
<protein>
    <recommendedName>
        <fullName evidence="3">HK97 gp10 family phage protein</fullName>
    </recommendedName>
</protein>
<dbReference type="RefSeq" id="WP_212958423.1">
    <property type="nucleotide sequence ID" value="NZ_BORQ01000005.1"/>
</dbReference>
<dbReference type="Proteomes" id="UP000679779">
    <property type="component" value="Unassembled WGS sequence"/>
</dbReference>
<evidence type="ECO:0000313" key="1">
    <source>
        <dbReference type="EMBL" id="GIO33255.1"/>
    </source>
</evidence>